<dbReference type="EMBL" id="JAVKPH010000006">
    <property type="protein sequence ID" value="MDR5652434.1"/>
    <property type="molecule type" value="Genomic_DNA"/>
</dbReference>
<organism evidence="2 3">
    <name type="scientific">Ruixingdingia sedimenti</name>
    <dbReference type="NCBI Taxonomy" id="3073604"/>
    <lineage>
        <taxon>Bacteria</taxon>
        <taxon>Pseudomonadati</taxon>
        <taxon>Pseudomonadota</taxon>
        <taxon>Alphaproteobacteria</taxon>
        <taxon>Rhodobacterales</taxon>
        <taxon>Paracoccaceae</taxon>
        <taxon>Ruixingdingia</taxon>
    </lineage>
</organism>
<keyword evidence="1" id="KW-0812">Transmembrane</keyword>
<dbReference type="PANTHER" id="PTHR38588:SF1">
    <property type="entry name" value="BLL0334 PROTEIN"/>
    <property type="match status" value="1"/>
</dbReference>
<dbReference type="SUPFAM" id="SSF55961">
    <property type="entry name" value="Bet v1-like"/>
    <property type="match status" value="1"/>
</dbReference>
<dbReference type="InterPro" id="IPR023393">
    <property type="entry name" value="START-like_dom_sf"/>
</dbReference>
<dbReference type="Pfam" id="PF06240">
    <property type="entry name" value="COXG"/>
    <property type="match status" value="1"/>
</dbReference>
<keyword evidence="3" id="KW-1185">Reference proteome</keyword>
<feature type="transmembrane region" description="Helical" evidence="1">
    <location>
        <begin position="187"/>
        <end position="206"/>
    </location>
</feature>
<gene>
    <name evidence="2" type="ORF">RGD00_07455</name>
</gene>
<reference evidence="2 3" key="1">
    <citation type="submission" date="2023-09" db="EMBL/GenBank/DDBJ databases">
        <title>Xinfangfangia sedmenti sp. nov., isolated the sedment.</title>
        <authorList>
            <person name="Xu L."/>
        </authorList>
    </citation>
    <scope>NUCLEOTIDE SEQUENCE [LARGE SCALE GENOMIC DNA]</scope>
    <source>
        <strain evidence="2 3">LG-4</strain>
    </source>
</reference>
<proteinExistence type="predicted"/>
<keyword evidence="1" id="KW-0472">Membrane</keyword>
<dbReference type="InterPro" id="IPR010419">
    <property type="entry name" value="CO_DH_gsu"/>
</dbReference>
<protein>
    <submittedName>
        <fullName evidence="2">Carbon monoxide dehydrogenase subunit G</fullName>
    </submittedName>
</protein>
<dbReference type="PANTHER" id="PTHR38588">
    <property type="entry name" value="BLL0334 PROTEIN"/>
    <property type="match status" value="1"/>
</dbReference>
<name>A0ABU1F7L2_9RHOB</name>
<dbReference type="Gene3D" id="3.30.530.20">
    <property type="match status" value="1"/>
</dbReference>
<evidence type="ECO:0000313" key="3">
    <source>
        <dbReference type="Proteomes" id="UP001247754"/>
    </source>
</evidence>
<dbReference type="RefSeq" id="WP_310456682.1">
    <property type="nucleotide sequence ID" value="NZ_JAVKPH010000006.1"/>
</dbReference>
<accession>A0ABU1F7L2</accession>
<evidence type="ECO:0000256" key="1">
    <source>
        <dbReference type="SAM" id="Phobius"/>
    </source>
</evidence>
<comment type="caution">
    <text evidence="2">The sequence shown here is derived from an EMBL/GenBank/DDBJ whole genome shotgun (WGS) entry which is preliminary data.</text>
</comment>
<dbReference type="CDD" id="cd05018">
    <property type="entry name" value="CoxG"/>
    <property type="match status" value="1"/>
</dbReference>
<dbReference type="Proteomes" id="UP001247754">
    <property type="component" value="Unassembled WGS sequence"/>
</dbReference>
<evidence type="ECO:0000313" key="2">
    <source>
        <dbReference type="EMBL" id="MDR5652434.1"/>
    </source>
</evidence>
<keyword evidence="1" id="KW-1133">Transmembrane helix</keyword>
<sequence length="207" mass="21681">MELSGERILTLPRETVWQGLMDPRVLQAAVPGAESVTDEGGGVYGAVVLASVGPVRARFKGRIIQRDLQAPERYALDFEGESGMAGFATGNAVVELFPHEGGTRLVWRAESQIGGRLAQIGARLIDATVARMSKQFFDRFEEVLANPALLETPAAAETPATATAPAGIAAAGAAQATPGQVVVQMPAWAYALTAVLITALVGWIAAQ</sequence>